<accession>A0A494Z572</accession>
<keyword evidence="1" id="KW-1133">Transmembrane helix</keyword>
<keyword evidence="1" id="KW-0812">Transmembrane</keyword>
<proteinExistence type="predicted"/>
<evidence type="ECO:0000313" key="3">
    <source>
        <dbReference type="Proteomes" id="UP000272238"/>
    </source>
</evidence>
<keyword evidence="1" id="KW-0472">Membrane</keyword>
<evidence type="ECO:0000256" key="1">
    <source>
        <dbReference type="SAM" id="Phobius"/>
    </source>
</evidence>
<sequence length="79" mass="8938">MGMWVIPALITGIILVAVSYYMSVGVMKNVRKRAAATDTPISKVIRDHPIAMNPIIIMYVIFGLFTGIMIFYYWAVYGY</sequence>
<dbReference type="AlphaFoldDB" id="A0A494Z572"/>
<feature type="transmembrane region" description="Helical" evidence="1">
    <location>
        <begin position="56"/>
        <end position="75"/>
    </location>
</feature>
<gene>
    <name evidence="2" type="ORF">D8M03_07245</name>
</gene>
<evidence type="ECO:0000313" key="2">
    <source>
        <dbReference type="EMBL" id="RKQ17688.1"/>
    </source>
</evidence>
<protein>
    <submittedName>
        <fullName evidence="2">Short-chain dehydrogenase</fullName>
    </submittedName>
</protein>
<dbReference type="OrthoDB" id="2454818at2"/>
<feature type="transmembrane region" description="Helical" evidence="1">
    <location>
        <begin position="6"/>
        <end position="24"/>
    </location>
</feature>
<dbReference type="Proteomes" id="UP000272238">
    <property type="component" value="Unassembled WGS sequence"/>
</dbReference>
<name>A0A494Z572_9BACL</name>
<keyword evidence="3" id="KW-1185">Reference proteome</keyword>
<organism evidence="2 3">
    <name type="scientific">Ureibacillus endophyticus</name>
    <dbReference type="NCBI Taxonomy" id="1978490"/>
    <lineage>
        <taxon>Bacteria</taxon>
        <taxon>Bacillati</taxon>
        <taxon>Bacillota</taxon>
        <taxon>Bacilli</taxon>
        <taxon>Bacillales</taxon>
        <taxon>Caryophanaceae</taxon>
        <taxon>Ureibacillus</taxon>
    </lineage>
</organism>
<reference evidence="2 3" key="1">
    <citation type="journal article" date="2016" name="Antonie Van Leeuwenhoek">
        <title>Lysinibacillus endophyticus sp. nov., an indole-3-acetic acid producing endophytic bacterium isolated from corn root (Zea mays cv. Xinken-5).</title>
        <authorList>
            <person name="Yu J."/>
            <person name="Guan X."/>
            <person name="Liu C."/>
            <person name="Xiang W."/>
            <person name="Yu Z."/>
            <person name="Liu X."/>
            <person name="Wang G."/>
        </authorList>
    </citation>
    <scope>NUCLEOTIDE SEQUENCE [LARGE SCALE GENOMIC DNA]</scope>
    <source>
        <strain evidence="2 3">DSM 100506</strain>
    </source>
</reference>
<comment type="caution">
    <text evidence="2">The sequence shown here is derived from an EMBL/GenBank/DDBJ whole genome shotgun (WGS) entry which is preliminary data.</text>
</comment>
<dbReference type="EMBL" id="RBZN01000013">
    <property type="protein sequence ID" value="RKQ17688.1"/>
    <property type="molecule type" value="Genomic_DNA"/>
</dbReference>